<feature type="active site" description="Proton donor/acceptor" evidence="1">
    <location>
        <position position="102"/>
    </location>
</feature>
<dbReference type="RefSeq" id="XP_064851860.1">
    <property type="nucleotide sequence ID" value="XM_064995788.1"/>
</dbReference>
<dbReference type="InterPro" id="IPR050275">
    <property type="entry name" value="PGM_Phosphatase"/>
</dbReference>
<reference evidence="3 4" key="1">
    <citation type="journal article" date="2023" name="Elife">
        <title>Identification of key yeast species and microbe-microbe interactions impacting larval growth of Drosophila in the wild.</title>
        <authorList>
            <person name="Mure A."/>
            <person name="Sugiura Y."/>
            <person name="Maeda R."/>
            <person name="Honda K."/>
            <person name="Sakurai N."/>
            <person name="Takahashi Y."/>
            <person name="Watada M."/>
            <person name="Katoh T."/>
            <person name="Gotoh A."/>
            <person name="Gotoh Y."/>
            <person name="Taniguchi I."/>
            <person name="Nakamura K."/>
            <person name="Hayashi T."/>
            <person name="Katayama T."/>
            <person name="Uemura T."/>
            <person name="Hattori Y."/>
        </authorList>
    </citation>
    <scope>NUCLEOTIDE SEQUENCE [LARGE SCALE GENOMIC DNA]</scope>
    <source>
        <strain evidence="3 4">SC-9</strain>
    </source>
</reference>
<dbReference type="EMBL" id="BTFZ01000004">
    <property type="protein sequence ID" value="GMM34860.1"/>
    <property type="molecule type" value="Genomic_DNA"/>
</dbReference>
<protein>
    <submittedName>
        <fullName evidence="3">Sedoheptulose-bisphosphatase</fullName>
    </submittedName>
</protein>
<organism evidence="3 4">
    <name type="scientific">Saccharomycopsis crataegensis</name>
    <dbReference type="NCBI Taxonomy" id="43959"/>
    <lineage>
        <taxon>Eukaryota</taxon>
        <taxon>Fungi</taxon>
        <taxon>Dikarya</taxon>
        <taxon>Ascomycota</taxon>
        <taxon>Saccharomycotina</taxon>
        <taxon>Saccharomycetes</taxon>
        <taxon>Saccharomycopsidaceae</taxon>
        <taxon>Saccharomycopsis</taxon>
    </lineage>
</organism>
<evidence type="ECO:0000313" key="3">
    <source>
        <dbReference type="EMBL" id="GMM34860.1"/>
    </source>
</evidence>
<dbReference type="PANTHER" id="PTHR48100:SF15">
    <property type="entry name" value="SEDOHEPTULOSE 1,7-BISPHOSPHATASE"/>
    <property type="match status" value="1"/>
</dbReference>
<dbReference type="InterPro" id="IPR013078">
    <property type="entry name" value="His_Pase_superF_clade-1"/>
</dbReference>
<proteinExistence type="predicted"/>
<evidence type="ECO:0000256" key="2">
    <source>
        <dbReference type="PIRSR" id="PIRSR613078-2"/>
    </source>
</evidence>
<feature type="binding site" evidence="2">
    <location>
        <position position="72"/>
    </location>
    <ligand>
        <name>substrate</name>
    </ligand>
</feature>
<dbReference type="GeneID" id="90072839"/>
<dbReference type="Proteomes" id="UP001360560">
    <property type="component" value="Unassembled WGS sequence"/>
</dbReference>
<dbReference type="SMART" id="SM00855">
    <property type="entry name" value="PGAM"/>
    <property type="match status" value="1"/>
</dbReference>
<comment type="caution">
    <text evidence="3">The sequence shown here is derived from an EMBL/GenBank/DDBJ whole genome shotgun (WGS) entry which is preliminary data.</text>
</comment>
<evidence type="ECO:0000313" key="4">
    <source>
        <dbReference type="Proteomes" id="UP001360560"/>
    </source>
</evidence>
<dbReference type="GO" id="GO:0050278">
    <property type="term" value="F:sedoheptulose-bisphosphatase activity"/>
    <property type="evidence" value="ECO:0007669"/>
    <property type="project" value="TreeGrafter"/>
</dbReference>
<dbReference type="InterPro" id="IPR029033">
    <property type="entry name" value="His_PPase_superfam"/>
</dbReference>
<dbReference type="SUPFAM" id="SSF53254">
    <property type="entry name" value="Phosphoglycerate mutase-like"/>
    <property type="match status" value="1"/>
</dbReference>
<keyword evidence="4" id="KW-1185">Reference proteome</keyword>
<feature type="binding site" evidence="2">
    <location>
        <begin position="102"/>
        <end position="105"/>
    </location>
    <ligand>
        <name>substrate</name>
    </ligand>
</feature>
<dbReference type="AlphaFoldDB" id="A0AAV5QK36"/>
<name>A0AAV5QK36_9ASCO</name>
<dbReference type="PANTHER" id="PTHR48100">
    <property type="entry name" value="BROAD-SPECIFICITY PHOSPHATASE YOR283W-RELATED"/>
    <property type="match status" value="1"/>
</dbReference>
<accession>A0AAV5QK36</accession>
<feature type="active site" description="Tele-phosphohistidine intermediate" evidence="1">
    <location>
        <position position="14"/>
    </location>
</feature>
<dbReference type="CDD" id="cd07067">
    <property type="entry name" value="HP_PGM_like"/>
    <property type="match status" value="1"/>
</dbReference>
<sequence length="248" mass="28287">MPKSPTPRVIFIRHGQTEWSKSGQYTSRTDLHLTEYGVNQARALGKFVTGTGNSSLLNVSNVKLIISSPRYRAIQTKELVFETIDKKIMDDIPFEIDEDVREWEYGDYEGLLTKEIIQLRRERNIPDKLDITTGKPIPWNIWADGCENGEDYTRVSIRLNRLIEKIRTLHKQALEKDEPCDVVVFGHGHILRSFAALWLGRSLNINPQFLLDTGAVGVLSYQHHNIDEPAIHLSPFVVPMGEETEHAA</sequence>
<gene>
    <name evidence="3" type="ORF">DASC09_021850</name>
</gene>
<dbReference type="Pfam" id="PF00300">
    <property type="entry name" value="His_Phos_1"/>
    <property type="match status" value="1"/>
</dbReference>
<dbReference type="GO" id="GO:0046390">
    <property type="term" value="P:ribose phosphate biosynthetic process"/>
    <property type="evidence" value="ECO:0007669"/>
    <property type="project" value="TreeGrafter"/>
</dbReference>
<dbReference type="Gene3D" id="3.40.50.1240">
    <property type="entry name" value="Phosphoglycerate mutase-like"/>
    <property type="match status" value="1"/>
</dbReference>
<evidence type="ECO:0000256" key="1">
    <source>
        <dbReference type="PIRSR" id="PIRSR613078-1"/>
    </source>
</evidence>